<feature type="domain" description="Exoribonuclease phosphorolytic" evidence="8">
    <location>
        <begin position="31"/>
        <end position="162"/>
    </location>
</feature>
<dbReference type="GO" id="GO:0034475">
    <property type="term" value="P:U4 snRNA 3'-end processing"/>
    <property type="evidence" value="ECO:0000318"/>
    <property type="project" value="GO_Central"/>
</dbReference>
<gene>
    <name evidence="11" type="primary">rrp42</name>
    <name evidence="10" type="ORF">SJAG_04818</name>
</gene>
<evidence type="ECO:0000313" key="12">
    <source>
        <dbReference type="Proteomes" id="UP000001744"/>
    </source>
</evidence>
<evidence type="ECO:0000256" key="2">
    <source>
        <dbReference type="ARBA" id="ARBA00004604"/>
    </source>
</evidence>
<dbReference type="STRING" id="402676.B6K7U6"/>
<dbReference type="JaponicusDB" id="SJAG_04818">
    <property type="gene designation" value="rrp42"/>
</dbReference>
<dbReference type="GO" id="GO:0071035">
    <property type="term" value="P:nuclear polyadenylation-dependent rRNA catabolic process"/>
    <property type="evidence" value="ECO:0000318"/>
    <property type="project" value="GO_Central"/>
</dbReference>
<dbReference type="InterPro" id="IPR015847">
    <property type="entry name" value="ExoRNase_PH_dom2"/>
</dbReference>
<proteinExistence type="inferred from homology"/>
<keyword evidence="12" id="KW-1185">Reference proteome</keyword>
<dbReference type="InterPro" id="IPR020568">
    <property type="entry name" value="Ribosomal_Su5_D2-typ_SF"/>
</dbReference>
<dbReference type="GO" id="GO:0034476">
    <property type="term" value="P:U5 snRNA 3'-end processing"/>
    <property type="evidence" value="ECO:0000318"/>
    <property type="project" value="GO_Central"/>
</dbReference>
<evidence type="ECO:0000259" key="9">
    <source>
        <dbReference type="Pfam" id="PF03725"/>
    </source>
</evidence>
<dbReference type="GO" id="GO:0016075">
    <property type="term" value="P:rRNA catabolic process"/>
    <property type="evidence" value="ECO:0000318"/>
    <property type="project" value="GO_Central"/>
</dbReference>
<dbReference type="GO" id="GO:0000177">
    <property type="term" value="C:cytoplasmic exosome (RNase complex)"/>
    <property type="evidence" value="ECO:0000318"/>
    <property type="project" value="GO_Central"/>
</dbReference>
<dbReference type="EMBL" id="KE651168">
    <property type="protein sequence ID" value="EEB09600.1"/>
    <property type="molecule type" value="Genomic_DNA"/>
</dbReference>
<dbReference type="GO" id="GO:0034473">
    <property type="term" value="P:U1 snRNA 3'-end processing"/>
    <property type="evidence" value="ECO:0000318"/>
    <property type="project" value="GO_Central"/>
</dbReference>
<feature type="domain" description="Exoribonuclease phosphorolytic" evidence="9">
    <location>
        <begin position="203"/>
        <end position="243"/>
    </location>
</feature>
<dbReference type="GO" id="GO:0000176">
    <property type="term" value="C:nuclear exosome (RNase complex)"/>
    <property type="evidence" value="ECO:0000318"/>
    <property type="project" value="GO_Central"/>
</dbReference>
<keyword evidence="4" id="KW-0963">Cytoplasm</keyword>
<dbReference type="GO" id="GO:0071028">
    <property type="term" value="P:nuclear mRNA surveillance"/>
    <property type="evidence" value="ECO:0000318"/>
    <property type="project" value="GO_Central"/>
</dbReference>
<comment type="similarity">
    <text evidence="3">Belongs to the RNase PH family.</text>
</comment>
<dbReference type="eggNOG" id="KOG1612">
    <property type="taxonomic scope" value="Eukaryota"/>
</dbReference>
<dbReference type="Gene3D" id="3.30.230.70">
    <property type="entry name" value="GHMP Kinase, N-terminal domain"/>
    <property type="match status" value="1"/>
</dbReference>
<dbReference type="InterPro" id="IPR027408">
    <property type="entry name" value="PNPase/RNase_PH_dom_sf"/>
</dbReference>
<dbReference type="VEuPathDB" id="FungiDB:SJAG_04818"/>
<dbReference type="SUPFAM" id="SSF54211">
    <property type="entry name" value="Ribosomal protein S5 domain 2-like"/>
    <property type="match status" value="1"/>
</dbReference>
<name>B6K7U6_SCHJY</name>
<dbReference type="GO" id="GO:0000467">
    <property type="term" value="P:exonucleolytic trimming to generate mature 3'-end of 5.8S rRNA from tricistronic rRNA transcript (SSU-rRNA, 5.8S rRNA, LSU-rRNA)"/>
    <property type="evidence" value="ECO:0000318"/>
    <property type="project" value="GO_Central"/>
</dbReference>
<dbReference type="Pfam" id="PF01138">
    <property type="entry name" value="RNase_PH"/>
    <property type="match status" value="1"/>
</dbReference>
<sequence>MQFSLPQLSYTHKNLTDFQPPIRNDGRAANQLRAFSGQVDVLPGANGSARVKCGSVVEVVVGVKAEIGEADSKRGGAFLASVEVPTFIAQQNRENDPVPAFLTRSMQALLDQLDTKYLQFTPSRAWTVYVDAVVVTCAVADEQLLTALSLATRLALLCTRIPRISTPDVSEDIIGSSKYEPSEEFDADPDWDHALPLQGLDAMSVIVAASVVDQVVLIDPTPEEASVSQATYAVAVQPSGNIAYTRSILNAGGYASTGLAVSPAQWLEMTQVASKAGIELVKASDQILSFSSHDLQDILP</sequence>
<dbReference type="PANTHER" id="PTHR11097:SF8">
    <property type="entry name" value="EXOSOME COMPLEX COMPONENT RRP42"/>
    <property type="match status" value="1"/>
</dbReference>
<organism evidence="10 12">
    <name type="scientific">Schizosaccharomyces japonicus (strain yFS275 / FY16936)</name>
    <name type="common">Fission yeast</name>
    <dbReference type="NCBI Taxonomy" id="402676"/>
    <lineage>
        <taxon>Eukaryota</taxon>
        <taxon>Fungi</taxon>
        <taxon>Dikarya</taxon>
        <taxon>Ascomycota</taxon>
        <taxon>Taphrinomycotina</taxon>
        <taxon>Schizosaccharomycetes</taxon>
        <taxon>Schizosaccharomycetales</taxon>
        <taxon>Schizosaccharomycetaceae</taxon>
        <taxon>Schizosaccharomyces</taxon>
    </lineage>
</organism>
<reference evidence="10 12" key="1">
    <citation type="journal article" date="2011" name="Science">
        <title>Comparative functional genomics of the fission yeasts.</title>
        <authorList>
            <person name="Rhind N."/>
            <person name="Chen Z."/>
            <person name="Yassour M."/>
            <person name="Thompson D.A."/>
            <person name="Haas B.J."/>
            <person name="Habib N."/>
            <person name="Wapinski I."/>
            <person name="Roy S."/>
            <person name="Lin M.F."/>
            <person name="Heiman D.I."/>
            <person name="Young S.K."/>
            <person name="Furuya K."/>
            <person name="Guo Y."/>
            <person name="Pidoux A."/>
            <person name="Chen H.M."/>
            <person name="Robbertse B."/>
            <person name="Goldberg J.M."/>
            <person name="Aoki K."/>
            <person name="Bayne E.H."/>
            <person name="Berlin A.M."/>
            <person name="Desjardins C.A."/>
            <person name="Dobbs E."/>
            <person name="Dukaj L."/>
            <person name="Fan L."/>
            <person name="FitzGerald M.G."/>
            <person name="French C."/>
            <person name="Gujja S."/>
            <person name="Hansen K."/>
            <person name="Keifenheim D."/>
            <person name="Levin J.Z."/>
            <person name="Mosher R.A."/>
            <person name="Mueller C.A."/>
            <person name="Pfiffner J."/>
            <person name="Priest M."/>
            <person name="Russ C."/>
            <person name="Smialowska A."/>
            <person name="Swoboda P."/>
            <person name="Sykes S.M."/>
            <person name="Vaughn M."/>
            <person name="Vengrova S."/>
            <person name="Yoder R."/>
            <person name="Zeng Q."/>
            <person name="Allshire R."/>
            <person name="Baulcombe D."/>
            <person name="Birren B.W."/>
            <person name="Brown W."/>
            <person name="Ekwall K."/>
            <person name="Kellis M."/>
            <person name="Leatherwood J."/>
            <person name="Levin H."/>
            <person name="Margalit H."/>
            <person name="Martienssen R."/>
            <person name="Nieduszynski C.A."/>
            <person name="Spatafora J.W."/>
            <person name="Friedman N."/>
            <person name="Dalgaard J.Z."/>
            <person name="Baumann P."/>
            <person name="Niki H."/>
            <person name="Regev A."/>
            <person name="Nusbaum C."/>
        </authorList>
    </citation>
    <scope>NUCLEOTIDE SEQUENCE [LARGE SCALE GENOMIC DNA]</scope>
    <source>
        <strain evidence="12">yFS275 / FY16936</strain>
    </source>
</reference>
<evidence type="ECO:0000256" key="5">
    <source>
        <dbReference type="ARBA" id="ARBA00022835"/>
    </source>
</evidence>
<dbReference type="AlphaFoldDB" id="B6K7U6"/>
<dbReference type="PANTHER" id="PTHR11097">
    <property type="entry name" value="EXOSOME COMPLEX EXONUCLEASE RIBOSOMAL RNA PROCESSING PROTEIN"/>
    <property type="match status" value="1"/>
</dbReference>
<keyword evidence="6" id="KW-0539">Nucleus</keyword>
<dbReference type="OrthoDB" id="272245at2759"/>
<accession>B6K7U6</accession>
<dbReference type="GO" id="GO:0035925">
    <property type="term" value="F:mRNA 3'-UTR AU-rich region binding"/>
    <property type="evidence" value="ECO:0000318"/>
    <property type="project" value="GO_Central"/>
</dbReference>
<dbReference type="OMA" id="INKRWHW"/>
<dbReference type="GO" id="GO:0005730">
    <property type="term" value="C:nucleolus"/>
    <property type="evidence" value="ECO:0007669"/>
    <property type="project" value="UniProtKB-SubCell"/>
</dbReference>
<dbReference type="InterPro" id="IPR036345">
    <property type="entry name" value="ExoRNase_PH_dom2_sf"/>
</dbReference>
<dbReference type="SUPFAM" id="SSF55666">
    <property type="entry name" value="Ribonuclease PH domain 2-like"/>
    <property type="match status" value="1"/>
</dbReference>
<evidence type="ECO:0000256" key="4">
    <source>
        <dbReference type="ARBA" id="ARBA00022490"/>
    </source>
</evidence>
<evidence type="ECO:0000256" key="1">
    <source>
        <dbReference type="ARBA" id="ARBA00004496"/>
    </source>
</evidence>
<dbReference type="RefSeq" id="XP_002175893.1">
    <property type="nucleotide sequence ID" value="XM_002175857.2"/>
</dbReference>
<keyword evidence="5" id="KW-0271">Exosome</keyword>
<evidence type="ECO:0000259" key="8">
    <source>
        <dbReference type="Pfam" id="PF01138"/>
    </source>
</evidence>
<dbReference type="InterPro" id="IPR050590">
    <property type="entry name" value="Exosome_comp_Rrp42_subfam"/>
</dbReference>
<dbReference type="InterPro" id="IPR001247">
    <property type="entry name" value="ExoRNase_PH_dom1"/>
</dbReference>
<dbReference type="GO" id="GO:0071038">
    <property type="term" value="P:TRAMP-dependent tRNA surveillance pathway"/>
    <property type="evidence" value="ECO:0000318"/>
    <property type="project" value="GO_Central"/>
</dbReference>
<dbReference type="GeneID" id="7049398"/>
<protein>
    <recommendedName>
        <fullName evidence="7">Ribosomal RNA-processing protein 42</fullName>
    </recommendedName>
</protein>
<dbReference type="Proteomes" id="UP000001744">
    <property type="component" value="Unassembled WGS sequence"/>
</dbReference>
<dbReference type="Pfam" id="PF03725">
    <property type="entry name" value="RNase_PH_C"/>
    <property type="match status" value="1"/>
</dbReference>
<evidence type="ECO:0000256" key="6">
    <source>
        <dbReference type="ARBA" id="ARBA00023242"/>
    </source>
</evidence>
<evidence type="ECO:0000256" key="3">
    <source>
        <dbReference type="ARBA" id="ARBA00006678"/>
    </source>
</evidence>
<evidence type="ECO:0000256" key="7">
    <source>
        <dbReference type="ARBA" id="ARBA00042523"/>
    </source>
</evidence>
<evidence type="ECO:0000313" key="10">
    <source>
        <dbReference type="EMBL" id="EEB09600.1"/>
    </source>
</evidence>
<dbReference type="HOGENOM" id="CLU_927994_0_0_1"/>
<evidence type="ECO:0000313" key="11">
    <source>
        <dbReference type="JaponicusDB" id="SJAG_04818"/>
    </source>
</evidence>
<comment type="subcellular location">
    <subcellularLocation>
        <location evidence="1">Cytoplasm</location>
    </subcellularLocation>
    <subcellularLocation>
        <location evidence="2">Nucleus</location>
        <location evidence="2">Nucleolus</location>
    </subcellularLocation>
</comment>